<dbReference type="Pfam" id="PF13560">
    <property type="entry name" value="HTH_31"/>
    <property type="match status" value="1"/>
</dbReference>
<accession>A0ABT2LNU5</accession>
<dbReference type="PROSITE" id="PS50943">
    <property type="entry name" value="HTH_CROC1"/>
    <property type="match status" value="1"/>
</dbReference>
<gene>
    <name evidence="2" type="ORF">N5A92_14425</name>
</gene>
<keyword evidence="3" id="KW-1185">Reference proteome</keyword>
<proteinExistence type="predicted"/>
<organism evidence="2 3">
    <name type="scientific">Chelativorans salis</name>
    <dbReference type="NCBI Taxonomy" id="2978478"/>
    <lineage>
        <taxon>Bacteria</taxon>
        <taxon>Pseudomonadati</taxon>
        <taxon>Pseudomonadota</taxon>
        <taxon>Alphaproteobacteria</taxon>
        <taxon>Hyphomicrobiales</taxon>
        <taxon>Phyllobacteriaceae</taxon>
        <taxon>Chelativorans</taxon>
    </lineage>
</organism>
<dbReference type="CDD" id="cd00093">
    <property type="entry name" value="HTH_XRE"/>
    <property type="match status" value="1"/>
</dbReference>
<dbReference type="SMART" id="SM00530">
    <property type="entry name" value="HTH_XRE"/>
    <property type="match status" value="1"/>
</dbReference>
<dbReference type="Proteomes" id="UP001320831">
    <property type="component" value="Unassembled WGS sequence"/>
</dbReference>
<dbReference type="EMBL" id="JAOCZP010000004">
    <property type="protein sequence ID" value="MCT7376230.1"/>
    <property type="molecule type" value="Genomic_DNA"/>
</dbReference>
<evidence type="ECO:0000259" key="1">
    <source>
        <dbReference type="PROSITE" id="PS50943"/>
    </source>
</evidence>
<protein>
    <submittedName>
        <fullName evidence="2">Helix-turn-helix transcriptional regulator</fullName>
    </submittedName>
</protein>
<evidence type="ECO:0000313" key="2">
    <source>
        <dbReference type="EMBL" id="MCT7376230.1"/>
    </source>
</evidence>
<comment type="caution">
    <text evidence="2">The sequence shown here is derived from an EMBL/GenBank/DDBJ whole genome shotgun (WGS) entry which is preliminary data.</text>
</comment>
<dbReference type="SUPFAM" id="SSF47413">
    <property type="entry name" value="lambda repressor-like DNA-binding domains"/>
    <property type="match status" value="1"/>
</dbReference>
<dbReference type="InterPro" id="IPR010982">
    <property type="entry name" value="Lambda_DNA-bd_dom_sf"/>
</dbReference>
<evidence type="ECO:0000313" key="3">
    <source>
        <dbReference type="Proteomes" id="UP001320831"/>
    </source>
</evidence>
<dbReference type="InterPro" id="IPR001387">
    <property type="entry name" value="Cro/C1-type_HTH"/>
</dbReference>
<feature type="domain" description="HTH cro/C1-type" evidence="1">
    <location>
        <begin position="8"/>
        <end position="66"/>
    </location>
</feature>
<dbReference type="Gene3D" id="1.10.260.40">
    <property type="entry name" value="lambda repressor-like DNA-binding domains"/>
    <property type="match status" value="1"/>
</dbReference>
<sequence length="126" mass="14136">MTPFAARIRQMRRERGLTQKEMATALGVSPAYLSALEHGRRSPPNWAMVQKIIGYFNVIWDEADELQHLATLSHPRVVVDTAGLSDKATALANLIARHIGEFNDEELARLECALRDILEGRKGRKS</sequence>
<dbReference type="RefSeq" id="WP_260903961.1">
    <property type="nucleotide sequence ID" value="NZ_JAOCZP010000004.1"/>
</dbReference>
<name>A0ABT2LNU5_9HYPH</name>
<reference evidence="2 3" key="1">
    <citation type="submission" date="2022-09" db="EMBL/GenBank/DDBJ databases">
        <title>Chelativorans salina sp. nov., a novel slightly halophilic bacterium isolated from a saline lake sediment enrichment.</title>
        <authorList>
            <person name="Gao L."/>
            <person name="Fang B.-Z."/>
            <person name="Li W.-J."/>
        </authorList>
    </citation>
    <scope>NUCLEOTIDE SEQUENCE [LARGE SCALE GENOMIC DNA]</scope>
    <source>
        <strain evidence="2 3">EGI FJ00035</strain>
    </source>
</reference>